<evidence type="ECO:0000313" key="1">
    <source>
        <dbReference type="EMBL" id="ORC91802.1"/>
    </source>
</evidence>
<dbReference type="EMBL" id="NBCO01000005">
    <property type="protein sequence ID" value="ORC91802.1"/>
    <property type="molecule type" value="Genomic_DNA"/>
</dbReference>
<dbReference type="Proteomes" id="UP000192257">
    <property type="component" value="Unassembled WGS sequence"/>
</dbReference>
<keyword evidence="1" id="KW-0808">Transferase</keyword>
<keyword evidence="1" id="KW-0418">Kinase</keyword>
<sequence length="693" mass="78091">MEKAALKLLNFVESYATHPTHIVGKFIQSSLQKDHFVIVFDAQQFLEKISCSTDDGMELLCALLRKYHQMHEGLVGVACRVNFITYVVLHTYHTLAKEAVISSSRNIEGISQLMYLCENEDFSFLNENKENENSDINCCSNLMLNFIQELRNKNLLVKPSDILAETVVSSASVKIINDERINNSFFYSSCILHEYLKKTFGFDPLSCGYEAGKLAVDCFISIYSRLMDAITDDNISMEQERVTSLHKLVDQLLCVVVGDEDFWWSTGRSEGYLIPGISFITKYCLKRGSSSFSRNSVLTPLHTFESLLQDKGCHVEMLLLFSEFTTEFVGSDDNPDLQRLAFMVKSVKKGLVVIVIKGHVEEVLLQYMEGLGDNTRTVLIAVSVGQTVMTELAMAFHVLPRRLKSLHFDPVVAHLRIKTLFTTVFHKQHSENECRSLLLVLEPLKNDKKKNIIRIVQKTLSVVFGGKCAADVKLMERLFHRQLHHLVNVFCLPSHLNVLMPAGGMAEAYAVSYLNYKIQEMSSDNIFSSCIVFRLMRALKDALVAYMENVLLKSNSLTIEEAVMQVTFSQRNFSTLNWETCNPSIYSNDPSVGGTSTIGQTPGYTLYNHAILTPPFLHFSNTSRSMCSGPVSTMLLGDVTEWEAQVEVASAYLCIGRCLDRLCFTSALGKRSIIHNEEVSRGVDDLFFFTDVA</sequence>
<gene>
    <name evidence="1" type="ORF">TM35_000053980</name>
</gene>
<comment type="caution">
    <text evidence="1">The sequence shown here is derived from an EMBL/GenBank/DDBJ whole genome shotgun (WGS) entry which is preliminary data.</text>
</comment>
<dbReference type="GO" id="GO:0016301">
    <property type="term" value="F:kinase activity"/>
    <property type="evidence" value="ECO:0007669"/>
    <property type="project" value="UniProtKB-KW"/>
</dbReference>
<organism evidence="1 2">
    <name type="scientific">Trypanosoma theileri</name>
    <dbReference type="NCBI Taxonomy" id="67003"/>
    <lineage>
        <taxon>Eukaryota</taxon>
        <taxon>Discoba</taxon>
        <taxon>Euglenozoa</taxon>
        <taxon>Kinetoplastea</taxon>
        <taxon>Metakinetoplastina</taxon>
        <taxon>Trypanosomatida</taxon>
        <taxon>Trypanosomatidae</taxon>
        <taxon>Trypanosoma</taxon>
    </lineage>
</organism>
<dbReference type="OrthoDB" id="273579at2759"/>
<dbReference type="VEuPathDB" id="TriTrypDB:TM35_000053980"/>
<dbReference type="RefSeq" id="XP_028885868.1">
    <property type="nucleotide sequence ID" value="XM_029023053.1"/>
</dbReference>
<proteinExistence type="predicted"/>
<reference evidence="1 2" key="1">
    <citation type="submission" date="2017-03" db="EMBL/GenBank/DDBJ databases">
        <title>An alternative strategy for trypanosome survival in the mammalian bloodstream revealed through genome and transcriptome analysis of the ubiquitous bovine parasite Trypanosoma (Megatrypanum) theileri.</title>
        <authorList>
            <person name="Kelly S."/>
            <person name="Ivens A."/>
            <person name="Mott A."/>
            <person name="O'Neill E."/>
            <person name="Emms D."/>
            <person name="Macleod O."/>
            <person name="Voorheis P."/>
            <person name="Matthews J."/>
            <person name="Matthews K."/>
            <person name="Carrington M."/>
        </authorList>
    </citation>
    <scope>NUCLEOTIDE SEQUENCE [LARGE SCALE GENOMIC DNA]</scope>
    <source>
        <strain evidence="1">Edinburgh</strain>
    </source>
</reference>
<protein>
    <submittedName>
        <fullName evidence="1">Putative ribose-phosphate pyrophosphokinase</fullName>
    </submittedName>
</protein>
<name>A0A1X0P4F5_9TRYP</name>
<dbReference type="GeneID" id="39982833"/>
<keyword evidence="2" id="KW-1185">Reference proteome</keyword>
<accession>A0A1X0P4F5</accession>
<evidence type="ECO:0000313" key="2">
    <source>
        <dbReference type="Proteomes" id="UP000192257"/>
    </source>
</evidence>
<dbReference type="AlphaFoldDB" id="A0A1X0P4F5"/>